<gene>
    <name evidence="1" type="ORF">MFFC18_01460</name>
</gene>
<protein>
    <submittedName>
        <fullName evidence="1">Sulfotransferase family protein</fullName>
    </submittedName>
</protein>
<evidence type="ECO:0000313" key="2">
    <source>
        <dbReference type="Proteomes" id="UP000322214"/>
    </source>
</evidence>
<evidence type="ECO:0000313" key="1">
    <source>
        <dbReference type="EMBL" id="QEG20299.1"/>
    </source>
</evidence>
<organism evidence="1 2">
    <name type="scientific">Mariniblastus fucicola</name>
    <dbReference type="NCBI Taxonomy" id="980251"/>
    <lineage>
        <taxon>Bacteria</taxon>
        <taxon>Pseudomonadati</taxon>
        <taxon>Planctomycetota</taxon>
        <taxon>Planctomycetia</taxon>
        <taxon>Pirellulales</taxon>
        <taxon>Pirellulaceae</taxon>
        <taxon>Mariniblastus</taxon>
    </lineage>
</organism>
<dbReference type="GO" id="GO:0008146">
    <property type="term" value="F:sulfotransferase activity"/>
    <property type="evidence" value="ECO:0007669"/>
    <property type="project" value="InterPro"/>
</dbReference>
<dbReference type="RefSeq" id="WP_075082901.1">
    <property type="nucleotide sequence ID" value="NZ_CP042912.1"/>
</dbReference>
<sequence>MIISHKHRFIFVHCRKVAGSSIKVALAPYLGDDDIVIGSIHEILDAGYPLNRAAKTAIFRPVSLLNVAGAILCGKKINEALNIGVKSHYRGRLSQNPPHPTAVEMSKFFEKEWNSYFKFAFVRNPYEQAISDYHWRRKSTGVHISFREYLIELLQGSNAANKLAHANSVSNLDMVAIDNEIVVDRLGRYEDLESDFSEVASYLNLRDASLGKRQKRGMKNVGLASFYGSEELQIAGELFAREMECFDYTVPDELRGTVA</sequence>
<reference evidence="1 2" key="1">
    <citation type="submission" date="2019-08" db="EMBL/GenBank/DDBJ databases">
        <title>Deep-cultivation of Planctomycetes and their phenomic and genomic characterization uncovers novel biology.</title>
        <authorList>
            <person name="Wiegand S."/>
            <person name="Jogler M."/>
            <person name="Boedeker C."/>
            <person name="Pinto D."/>
            <person name="Vollmers J."/>
            <person name="Rivas-Marin E."/>
            <person name="Kohn T."/>
            <person name="Peeters S.H."/>
            <person name="Heuer A."/>
            <person name="Rast P."/>
            <person name="Oberbeckmann S."/>
            <person name="Bunk B."/>
            <person name="Jeske O."/>
            <person name="Meyerdierks A."/>
            <person name="Storesund J.E."/>
            <person name="Kallscheuer N."/>
            <person name="Luecker S."/>
            <person name="Lage O.M."/>
            <person name="Pohl T."/>
            <person name="Merkel B.J."/>
            <person name="Hornburger P."/>
            <person name="Mueller R.-W."/>
            <person name="Bruemmer F."/>
            <person name="Labrenz M."/>
            <person name="Spormann A.M."/>
            <person name="Op den Camp H."/>
            <person name="Overmann J."/>
            <person name="Amann R."/>
            <person name="Jetten M.S.M."/>
            <person name="Mascher T."/>
            <person name="Medema M.H."/>
            <person name="Devos D.P."/>
            <person name="Kaster A.-K."/>
            <person name="Ovreas L."/>
            <person name="Rohde M."/>
            <person name="Galperin M.Y."/>
            <person name="Jogler C."/>
        </authorList>
    </citation>
    <scope>NUCLEOTIDE SEQUENCE [LARGE SCALE GENOMIC DNA]</scope>
    <source>
        <strain evidence="1 2">FC18</strain>
    </source>
</reference>
<dbReference type="Pfam" id="PF03567">
    <property type="entry name" value="Sulfotransfer_2"/>
    <property type="match status" value="1"/>
</dbReference>
<dbReference type="KEGG" id="mff:MFFC18_01460"/>
<dbReference type="Proteomes" id="UP000322214">
    <property type="component" value="Chromosome"/>
</dbReference>
<dbReference type="EMBL" id="CP042912">
    <property type="protein sequence ID" value="QEG20299.1"/>
    <property type="molecule type" value="Genomic_DNA"/>
</dbReference>
<name>A0A5B9P482_9BACT</name>
<accession>A0A5B9P482</accession>
<keyword evidence="1" id="KW-0808">Transferase</keyword>
<keyword evidence="2" id="KW-1185">Reference proteome</keyword>
<dbReference type="GO" id="GO:0016020">
    <property type="term" value="C:membrane"/>
    <property type="evidence" value="ECO:0007669"/>
    <property type="project" value="InterPro"/>
</dbReference>
<dbReference type="STRING" id="980251.GCA_001642875_05105"/>
<dbReference type="InterPro" id="IPR005331">
    <property type="entry name" value="Sulfotransferase"/>
</dbReference>
<proteinExistence type="predicted"/>
<dbReference type="InterPro" id="IPR027417">
    <property type="entry name" value="P-loop_NTPase"/>
</dbReference>
<dbReference type="SUPFAM" id="SSF52540">
    <property type="entry name" value="P-loop containing nucleoside triphosphate hydrolases"/>
    <property type="match status" value="1"/>
</dbReference>
<dbReference type="AlphaFoldDB" id="A0A5B9P482"/>